<protein>
    <submittedName>
        <fullName evidence="1">Uncharacterized protein</fullName>
    </submittedName>
</protein>
<sequence>MLIASSPFYAFFKLSVPCVFGRPVEKALPLLCAHRLKPYHALFKQVVTALRCPPKVAHHSINHCASSKLCF</sequence>
<gene>
    <name evidence="1" type="ORF">VNO78_08008</name>
</gene>
<name>A0AAN9SU22_PSOTE</name>
<dbReference type="Proteomes" id="UP001386955">
    <property type="component" value="Unassembled WGS sequence"/>
</dbReference>
<comment type="caution">
    <text evidence="1">The sequence shown here is derived from an EMBL/GenBank/DDBJ whole genome shotgun (WGS) entry which is preliminary data.</text>
</comment>
<keyword evidence="2" id="KW-1185">Reference proteome</keyword>
<reference evidence="1 2" key="1">
    <citation type="submission" date="2024-01" db="EMBL/GenBank/DDBJ databases">
        <title>The genomes of 5 underutilized Papilionoideae crops provide insights into root nodulation and disease resistanc.</title>
        <authorList>
            <person name="Jiang F."/>
        </authorList>
    </citation>
    <scope>NUCLEOTIDE SEQUENCE [LARGE SCALE GENOMIC DNA]</scope>
    <source>
        <strain evidence="1">DUOXIRENSHENG_FW03</strain>
        <tissue evidence="1">Leaves</tissue>
    </source>
</reference>
<accession>A0AAN9SU22</accession>
<organism evidence="1 2">
    <name type="scientific">Psophocarpus tetragonolobus</name>
    <name type="common">Winged bean</name>
    <name type="synonym">Dolichos tetragonolobus</name>
    <dbReference type="NCBI Taxonomy" id="3891"/>
    <lineage>
        <taxon>Eukaryota</taxon>
        <taxon>Viridiplantae</taxon>
        <taxon>Streptophyta</taxon>
        <taxon>Embryophyta</taxon>
        <taxon>Tracheophyta</taxon>
        <taxon>Spermatophyta</taxon>
        <taxon>Magnoliopsida</taxon>
        <taxon>eudicotyledons</taxon>
        <taxon>Gunneridae</taxon>
        <taxon>Pentapetalae</taxon>
        <taxon>rosids</taxon>
        <taxon>fabids</taxon>
        <taxon>Fabales</taxon>
        <taxon>Fabaceae</taxon>
        <taxon>Papilionoideae</taxon>
        <taxon>50 kb inversion clade</taxon>
        <taxon>NPAAA clade</taxon>
        <taxon>indigoferoid/millettioid clade</taxon>
        <taxon>Phaseoleae</taxon>
        <taxon>Psophocarpus</taxon>
    </lineage>
</organism>
<evidence type="ECO:0000313" key="1">
    <source>
        <dbReference type="EMBL" id="KAK7406384.1"/>
    </source>
</evidence>
<dbReference type="AlphaFoldDB" id="A0AAN9SU22"/>
<evidence type="ECO:0000313" key="2">
    <source>
        <dbReference type="Proteomes" id="UP001386955"/>
    </source>
</evidence>
<proteinExistence type="predicted"/>
<dbReference type="EMBL" id="JAYMYS010000002">
    <property type="protein sequence ID" value="KAK7406384.1"/>
    <property type="molecule type" value="Genomic_DNA"/>
</dbReference>